<feature type="signal peptide" evidence="1">
    <location>
        <begin position="1"/>
        <end position="26"/>
    </location>
</feature>
<name>A0A0E9P662_ANGAN</name>
<proteinExistence type="predicted"/>
<keyword evidence="1" id="KW-0732">Signal</keyword>
<reference evidence="2" key="1">
    <citation type="submission" date="2014-11" db="EMBL/GenBank/DDBJ databases">
        <authorList>
            <person name="Amaro Gonzalez C."/>
        </authorList>
    </citation>
    <scope>NUCLEOTIDE SEQUENCE</scope>
</reference>
<sequence length="66" mass="7652">MLPNVSQIISRNSVLCFLILQRLALPAPSPEDKFYCLCKLILCRNESFFCENHFQPSQQIRKALQP</sequence>
<evidence type="ECO:0000313" key="2">
    <source>
        <dbReference type="EMBL" id="JAG99756.1"/>
    </source>
</evidence>
<evidence type="ECO:0000256" key="1">
    <source>
        <dbReference type="SAM" id="SignalP"/>
    </source>
</evidence>
<feature type="chain" id="PRO_5002431145" evidence="1">
    <location>
        <begin position="27"/>
        <end position="66"/>
    </location>
</feature>
<organism evidence="2">
    <name type="scientific">Anguilla anguilla</name>
    <name type="common">European freshwater eel</name>
    <name type="synonym">Muraena anguilla</name>
    <dbReference type="NCBI Taxonomy" id="7936"/>
    <lineage>
        <taxon>Eukaryota</taxon>
        <taxon>Metazoa</taxon>
        <taxon>Chordata</taxon>
        <taxon>Craniata</taxon>
        <taxon>Vertebrata</taxon>
        <taxon>Euteleostomi</taxon>
        <taxon>Actinopterygii</taxon>
        <taxon>Neopterygii</taxon>
        <taxon>Teleostei</taxon>
        <taxon>Anguilliformes</taxon>
        <taxon>Anguillidae</taxon>
        <taxon>Anguilla</taxon>
    </lineage>
</organism>
<reference evidence="2" key="2">
    <citation type="journal article" date="2015" name="Fish Shellfish Immunol.">
        <title>Early steps in the European eel (Anguilla anguilla)-Vibrio vulnificus interaction in the gills: Role of the RtxA13 toxin.</title>
        <authorList>
            <person name="Callol A."/>
            <person name="Pajuelo D."/>
            <person name="Ebbesson L."/>
            <person name="Teles M."/>
            <person name="MacKenzie S."/>
            <person name="Amaro C."/>
        </authorList>
    </citation>
    <scope>NUCLEOTIDE SEQUENCE</scope>
</reference>
<accession>A0A0E9P662</accession>
<dbReference type="EMBL" id="GBXM01108820">
    <property type="protein sequence ID" value="JAG99756.1"/>
    <property type="molecule type" value="Transcribed_RNA"/>
</dbReference>
<protein>
    <submittedName>
        <fullName evidence="2">Uncharacterized protein</fullName>
    </submittedName>
</protein>
<dbReference type="AlphaFoldDB" id="A0A0E9P662"/>